<accession>A0A369BF04</accession>
<dbReference type="AlphaFoldDB" id="A0A369BF04"/>
<reference evidence="5 6" key="1">
    <citation type="submission" date="2018-07" db="EMBL/GenBank/DDBJ databases">
        <title>Genomic Encyclopedia of Type Strains, Phase IV (KMG-IV): sequencing the most valuable type-strain genomes for metagenomic binning, comparative biology and taxonomic classification.</title>
        <authorList>
            <person name="Goeker M."/>
        </authorList>
    </citation>
    <scope>NUCLEOTIDE SEQUENCE [LARGE SCALE GENOMIC DNA]</scope>
    <source>
        <strain evidence="5 6">DSM 27016</strain>
    </source>
</reference>
<keyword evidence="1" id="KW-0808">Transferase</keyword>
<evidence type="ECO:0000313" key="6">
    <source>
        <dbReference type="Proteomes" id="UP000253034"/>
    </source>
</evidence>
<sequence length="335" mass="36853">MSKTLVPSGILGVAAVIPQEVRKNDFWTNICFSKLKEGKNPFEGINERRVFPIDMLPSEAEAEAGKRALEVAGVSPEEIDLVIVQSMIQDEILPTNACLVQHKLGLKNSGAWSVDTCCSSFVTMVVTASNLIAAGEFKKILIITSAFCSQLADYSDYQCCYLGDGAGAVVMGQVSEGKGYIASFCNSHGQYHKGFTLQMRQPEGYNRKHFMPSMEKPLLTFDPIIREVGKESVNHMKLLLEKTLEKSRLKASDIDLFLSHQPCHWAHGAWRDCVGINPENSYETFVKYGNMASACIPVNLFEAEMKGMLKDGSILFIASSGAGENHIAATLRWGK</sequence>
<dbReference type="PANTHER" id="PTHR34069">
    <property type="entry name" value="3-OXOACYL-[ACYL-CARRIER-PROTEIN] SYNTHASE 3"/>
    <property type="match status" value="1"/>
</dbReference>
<evidence type="ECO:0000313" key="5">
    <source>
        <dbReference type="EMBL" id="RCX18264.1"/>
    </source>
</evidence>
<keyword evidence="2" id="KW-0012">Acyltransferase</keyword>
<keyword evidence="6" id="KW-1185">Reference proteome</keyword>
<dbReference type="Proteomes" id="UP000253034">
    <property type="component" value="Unassembled WGS sequence"/>
</dbReference>
<dbReference type="RefSeq" id="WP_170138047.1">
    <property type="nucleotide sequence ID" value="NZ_QPJT01000005.1"/>
</dbReference>
<feature type="domain" description="Beta-ketoacyl-[acyl-carrier-protein] synthase III C-terminal" evidence="3">
    <location>
        <begin position="244"/>
        <end position="333"/>
    </location>
</feature>
<proteinExistence type="predicted"/>
<evidence type="ECO:0000259" key="3">
    <source>
        <dbReference type="Pfam" id="PF08541"/>
    </source>
</evidence>
<evidence type="ECO:0000256" key="2">
    <source>
        <dbReference type="ARBA" id="ARBA00023315"/>
    </source>
</evidence>
<dbReference type="InterPro" id="IPR013747">
    <property type="entry name" value="ACP_syn_III_C"/>
</dbReference>
<dbReference type="Pfam" id="PF08541">
    <property type="entry name" value="ACP_syn_III_C"/>
    <property type="match status" value="1"/>
</dbReference>
<dbReference type="EMBL" id="QPJT01000005">
    <property type="protein sequence ID" value="RCX18264.1"/>
    <property type="molecule type" value="Genomic_DNA"/>
</dbReference>
<organism evidence="5 6">
    <name type="scientific">Anaerobacterium chartisolvens</name>
    <dbReference type="NCBI Taxonomy" id="1297424"/>
    <lineage>
        <taxon>Bacteria</taxon>
        <taxon>Bacillati</taxon>
        <taxon>Bacillota</taxon>
        <taxon>Clostridia</taxon>
        <taxon>Eubacteriales</taxon>
        <taxon>Oscillospiraceae</taxon>
        <taxon>Anaerobacterium</taxon>
    </lineage>
</organism>
<dbReference type="InterPro" id="IPR016039">
    <property type="entry name" value="Thiolase-like"/>
</dbReference>
<evidence type="ECO:0000256" key="1">
    <source>
        <dbReference type="ARBA" id="ARBA00022679"/>
    </source>
</evidence>
<dbReference type="Gene3D" id="3.40.47.10">
    <property type="match status" value="1"/>
</dbReference>
<feature type="domain" description="Beta-ketoacyl-[acyl-carrier-protein] synthase III N-terminal" evidence="4">
    <location>
        <begin position="116"/>
        <end position="189"/>
    </location>
</feature>
<gene>
    <name evidence="5" type="ORF">DFR58_10522</name>
</gene>
<dbReference type="PANTHER" id="PTHR34069:SF3">
    <property type="entry name" value="ACYL-COA:ACYL-COA ALKYLTRANSFERASE"/>
    <property type="match status" value="1"/>
</dbReference>
<dbReference type="GO" id="GO:0044550">
    <property type="term" value="P:secondary metabolite biosynthetic process"/>
    <property type="evidence" value="ECO:0007669"/>
    <property type="project" value="TreeGrafter"/>
</dbReference>
<evidence type="ECO:0000259" key="4">
    <source>
        <dbReference type="Pfam" id="PF08545"/>
    </source>
</evidence>
<dbReference type="GO" id="GO:0006633">
    <property type="term" value="P:fatty acid biosynthetic process"/>
    <property type="evidence" value="ECO:0007669"/>
    <property type="project" value="InterPro"/>
</dbReference>
<comment type="caution">
    <text evidence="5">The sequence shown here is derived from an EMBL/GenBank/DDBJ whole genome shotgun (WGS) entry which is preliminary data.</text>
</comment>
<name>A0A369BF04_9FIRM</name>
<dbReference type="InterPro" id="IPR013751">
    <property type="entry name" value="ACP_syn_III_N"/>
</dbReference>
<dbReference type="SUPFAM" id="SSF53901">
    <property type="entry name" value="Thiolase-like"/>
    <property type="match status" value="1"/>
</dbReference>
<dbReference type="GO" id="GO:0004315">
    <property type="term" value="F:3-oxoacyl-[acyl-carrier-protein] synthase activity"/>
    <property type="evidence" value="ECO:0007669"/>
    <property type="project" value="InterPro"/>
</dbReference>
<dbReference type="Pfam" id="PF08545">
    <property type="entry name" value="ACP_syn_III"/>
    <property type="match status" value="1"/>
</dbReference>
<protein>
    <submittedName>
        <fullName evidence="5">3-oxoacyl-[acyl-carrier-protein] synthase-3</fullName>
    </submittedName>
</protein>
<dbReference type="CDD" id="cd00830">
    <property type="entry name" value="KAS_III"/>
    <property type="match status" value="1"/>
</dbReference>